<dbReference type="Proteomes" id="UP001156259">
    <property type="component" value="Segment"/>
</dbReference>
<name>A0A9E9A5X6_9CAUD</name>
<accession>A0A9E9A5X6</accession>
<protein>
    <submittedName>
        <fullName evidence="2">Uncharacterized protein</fullName>
    </submittedName>
</protein>
<organism evidence="2 3">
    <name type="scientific">Methanophagales virus GBV301</name>
    <dbReference type="NCBI Taxonomy" id="2999280"/>
    <lineage>
        <taxon>Viruses</taxon>
        <taxon>Duplodnaviria</taxon>
        <taxon>Heunggongvirae</taxon>
        <taxon>Uroviricota</taxon>
        <taxon>Caudoviricetes</taxon>
        <taxon>Nakonvirales</taxon>
        <taxon>Ekchuahviridae</taxon>
        <taxon>Kukulkanvirus</taxon>
        <taxon>Kukulkanvirus guaymasense</taxon>
    </lineage>
</organism>
<gene>
    <name evidence="2" type="ORF">LDLAKGPJ_00035</name>
</gene>
<dbReference type="EMBL" id="OP880252">
    <property type="protein sequence ID" value="WAE39459.1"/>
    <property type="molecule type" value="Genomic_DNA"/>
</dbReference>
<evidence type="ECO:0000313" key="2">
    <source>
        <dbReference type="EMBL" id="WAE39459.1"/>
    </source>
</evidence>
<feature type="compositionally biased region" description="Basic and acidic residues" evidence="1">
    <location>
        <begin position="28"/>
        <end position="40"/>
    </location>
</feature>
<proteinExistence type="predicted"/>
<evidence type="ECO:0000256" key="1">
    <source>
        <dbReference type="SAM" id="MobiDB-lite"/>
    </source>
</evidence>
<reference evidence="2 3" key="1">
    <citation type="submission" date="2022-10" db="EMBL/GenBank/DDBJ databases">
        <title>Evolutionary Diversification of Methanotrophic Ca. Methanophagales (ANME-1) and Their Expansive Virome.</title>
        <authorList>
            <person name="Laso-Perez R."/>
            <person name="Wu F."/>
            <person name="Cremiere A."/>
            <person name="Speth D.R."/>
            <person name="Magyar J.S."/>
            <person name="Krupovic M."/>
            <person name="Orphan V.J."/>
        </authorList>
    </citation>
    <scope>NUCLEOTIDE SEQUENCE [LARGE SCALE GENOMIC DNA]</scope>
</reference>
<keyword evidence="3" id="KW-1185">Reference proteome</keyword>
<evidence type="ECO:0000313" key="3">
    <source>
        <dbReference type="Proteomes" id="UP001156259"/>
    </source>
</evidence>
<sequence length="40" mass="4553">MLLMEYEGGMQSEGQELDGNKLNIKTSSRKEDNSCPTFRD</sequence>
<feature type="region of interest" description="Disordered" evidence="1">
    <location>
        <begin position="1"/>
        <end position="40"/>
    </location>
</feature>